<accession>A0A674PNI2</accession>
<dbReference type="InterPro" id="IPR008077">
    <property type="entry name" value="GPCR_2_brain_angio_inhib"/>
</dbReference>
<dbReference type="Gene3D" id="4.10.1240.10">
    <property type="entry name" value="GPCR, family 2, extracellular hormone receptor domain"/>
    <property type="match status" value="1"/>
</dbReference>
<dbReference type="Gene3D" id="1.25.40.610">
    <property type="match status" value="1"/>
</dbReference>
<dbReference type="Ensembl" id="ENSTRUT00000085907.1">
    <property type="protein sequence ID" value="ENSTRUP00000087099.1"/>
    <property type="gene ID" value="ENSTRUG00000015830.3"/>
</dbReference>
<dbReference type="FunFam" id="2.20.100.10:FF:000004">
    <property type="entry name" value="Adhesion G protein-coupled receptor B2"/>
    <property type="match status" value="1"/>
</dbReference>
<evidence type="ECO:0000313" key="19">
    <source>
        <dbReference type="Ensembl" id="ENSTRUP00000087099.1"/>
    </source>
</evidence>
<dbReference type="GO" id="GO:0005886">
    <property type="term" value="C:plasma membrane"/>
    <property type="evidence" value="ECO:0007669"/>
    <property type="project" value="UniProtKB-SubCell"/>
</dbReference>
<reference evidence="19" key="3">
    <citation type="submission" date="2025-09" db="UniProtKB">
        <authorList>
            <consortium name="Ensembl"/>
        </authorList>
    </citation>
    <scope>IDENTIFICATION</scope>
</reference>
<dbReference type="PROSITE" id="PS50227">
    <property type="entry name" value="G_PROTEIN_RECEP_F2_3"/>
    <property type="match status" value="1"/>
</dbReference>
<protein>
    <submittedName>
        <fullName evidence="19">Adhesion G protein-coupled receptor B3</fullName>
    </submittedName>
</protein>
<keyword evidence="11" id="KW-0675">Receptor</keyword>
<evidence type="ECO:0000256" key="11">
    <source>
        <dbReference type="ARBA" id="ARBA00023170"/>
    </source>
</evidence>
<dbReference type="FunFam" id="2.60.220.50:FF:000004">
    <property type="entry name" value="Adhesion G protein-coupled receptor B3"/>
    <property type="match status" value="1"/>
</dbReference>
<dbReference type="GO" id="GO:0016525">
    <property type="term" value="P:negative regulation of angiogenesis"/>
    <property type="evidence" value="ECO:0007669"/>
    <property type="project" value="InterPro"/>
</dbReference>
<dbReference type="FunFam" id="1.25.40.610:FF:000002">
    <property type="entry name" value="Adhesion G protein-coupled receptor B2"/>
    <property type="match status" value="1"/>
</dbReference>
<evidence type="ECO:0000259" key="16">
    <source>
        <dbReference type="PROSITE" id="PS50221"/>
    </source>
</evidence>
<dbReference type="GO" id="GO:0004930">
    <property type="term" value="F:G protein-coupled receptor activity"/>
    <property type="evidence" value="ECO:0007669"/>
    <property type="project" value="UniProtKB-KW"/>
</dbReference>
<dbReference type="Pfam" id="PF00002">
    <property type="entry name" value="7tm_2"/>
    <property type="match status" value="1"/>
</dbReference>
<dbReference type="GeneTree" id="ENSGT00940000155081"/>
<evidence type="ECO:0000259" key="18">
    <source>
        <dbReference type="PROSITE" id="PS50261"/>
    </source>
</evidence>
<dbReference type="GO" id="GO:0043083">
    <property type="term" value="C:synaptic cleft"/>
    <property type="evidence" value="ECO:0007669"/>
    <property type="project" value="TreeGrafter"/>
</dbReference>
<dbReference type="InterPro" id="IPR032471">
    <property type="entry name" value="AGRL2-4_GAIN_subdom_A"/>
</dbReference>
<dbReference type="PROSITE" id="PS00650">
    <property type="entry name" value="G_PROTEIN_RECEP_F2_2"/>
    <property type="match status" value="1"/>
</dbReference>
<reference evidence="19" key="2">
    <citation type="submission" date="2025-08" db="UniProtKB">
        <authorList>
            <consortium name="Ensembl"/>
        </authorList>
    </citation>
    <scope>IDENTIFICATION</scope>
</reference>
<dbReference type="PRINTS" id="PR00249">
    <property type="entry name" value="GPCRSECRETIN"/>
</dbReference>
<evidence type="ECO:0000313" key="20">
    <source>
        <dbReference type="Proteomes" id="UP000005226"/>
    </source>
</evidence>
<evidence type="ECO:0000256" key="3">
    <source>
        <dbReference type="ARBA" id="ARBA00022553"/>
    </source>
</evidence>
<keyword evidence="10" id="KW-1015">Disulfide bond</keyword>
<dbReference type="PROSITE" id="PS50092">
    <property type="entry name" value="TSP1"/>
    <property type="match status" value="2"/>
</dbReference>
<evidence type="ECO:0000256" key="13">
    <source>
        <dbReference type="ARBA" id="ARBA00023224"/>
    </source>
</evidence>
<dbReference type="Gene3D" id="1.20.1070.10">
    <property type="entry name" value="Rhodopsin 7-helix transmembrane proteins"/>
    <property type="match status" value="1"/>
</dbReference>
<evidence type="ECO:0000256" key="14">
    <source>
        <dbReference type="SAM" id="Phobius"/>
    </source>
</evidence>
<dbReference type="InterPro" id="IPR036383">
    <property type="entry name" value="TSP1_rpt_sf"/>
</dbReference>
<keyword evidence="12" id="KW-0325">Glycoprotein</keyword>
<dbReference type="InterPro" id="IPR017981">
    <property type="entry name" value="GPCR_2-like_7TM"/>
</dbReference>
<dbReference type="InterPro" id="IPR000203">
    <property type="entry name" value="GPS"/>
</dbReference>
<keyword evidence="6" id="KW-0677">Repeat</keyword>
<dbReference type="FunFam" id="4.10.1240.10:FF:000002">
    <property type="entry name" value="Adhesion G protein-coupled receptor B2"/>
    <property type="match status" value="1"/>
</dbReference>
<evidence type="ECO:0000256" key="4">
    <source>
        <dbReference type="ARBA" id="ARBA00022692"/>
    </source>
</evidence>
<dbReference type="InterPro" id="IPR057244">
    <property type="entry name" value="GAIN_B"/>
</dbReference>
<dbReference type="InterPro" id="IPR036445">
    <property type="entry name" value="GPCR_2_extracell_dom_sf"/>
</dbReference>
<feature type="chain" id="PRO_5025487739" evidence="15">
    <location>
        <begin position="26"/>
        <end position="1392"/>
    </location>
</feature>
<feature type="transmembrane region" description="Helical" evidence="14">
    <location>
        <begin position="834"/>
        <end position="853"/>
    </location>
</feature>
<keyword evidence="2" id="KW-1003">Cell membrane</keyword>
<feature type="transmembrane region" description="Helical" evidence="14">
    <location>
        <begin position="873"/>
        <end position="896"/>
    </location>
</feature>
<dbReference type="Proteomes" id="UP000005226">
    <property type="component" value="Chromosome 4"/>
</dbReference>
<dbReference type="Pfam" id="PF16489">
    <property type="entry name" value="GAIN"/>
    <property type="match status" value="1"/>
</dbReference>
<keyword evidence="4 14" id="KW-0812">Transmembrane</keyword>
<dbReference type="SMART" id="SM00303">
    <property type="entry name" value="GPS"/>
    <property type="match status" value="1"/>
</dbReference>
<dbReference type="Pfam" id="PF01825">
    <property type="entry name" value="GPS"/>
    <property type="match status" value="1"/>
</dbReference>
<keyword evidence="3" id="KW-0597">Phosphoprotein</keyword>
<feature type="domain" description="G-protein coupled receptors family 2 profile 1" evidence="17">
    <location>
        <begin position="354"/>
        <end position="424"/>
    </location>
</feature>
<dbReference type="Pfam" id="PF19188">
    <property type="entry name" value="AGRB_N"/>
    <property type="match status" value="1"/>
</dbReference>
<feature type="transmembrane region" description="Helical" evidence="14">
    <location>
        <begin position="765"/>
        <end position="783"/>
    </location>
</feature>
<evidence type="ECO:0000256" key="7">
    <source>
        <dbReference type="ARBA" id="ARBA00022989"/>
    </source>
</evidence>
<evidence type="ECO:0000256" key="10">
    <source>
        <dbReference type="ARBA" id="ARBA00023157"/>
    </source>
</evidence>
<proteinExistence type="predicted"/>
<dbReference type="PANTHER" id="PTHR12011">
    <property type="entry name" value="ADHESION G-PROTEIN COUPLED RECEPTOR"/>
    <property type="match status" value="1"/>
</dbReference>
<keyword evidence="9 14" id="KW-0472">Membrane</keyword>
<dbReference type="PROSITE" id="PS50221">
    <property type="entry name" value="GAIN_B"/>
    <property type="match status" value="1"/>
</dbReference>
<dbReference type="SMART" id="SM00209">
    <property type="entry name" value="TSP1"/>
    <property type="match status" value="2"/>
</dbReference>
<keyword evidence="13" id="KW-0807">Transducer</keyword>
<gene>
    <name evidence="19" type="primary">adgrb3</name>
</gene>
<evidence type="ECO:0000256" key="5">
    <source>
        <dbReference type="ARBA" id="ARBA00022729"/>
    </source>
</evidence>
<feature type="signal peptide" evidence="15">
    <location>
        <begin position="1"/>
        <end position="25"/>
    </location>
</feature>
<dbReference type="PANTHER" id="PTHR12011:SF40">
    <property type="entry name" value="ADHESION G PROTEIN-COUPLED RECEPTOR B3"/>
    <property type="match status" value="1"/>
</dbReference>
<evidence type="ECO:0000256" key="15">
    <source>
        <dbReference type="SAM" id="SignalP"/>
    </source>
</evidence>
<evidence type="ECO:0000256" key="6">
    <source>
        <dbReference type="ARBA" id="ARBA00022737"/>
    </source>
</evidence>
<keyword evidence="8" id="KW-0297">G-protein coupled receptor</keyword>
<feature type="transmembrane region" description="Helical" evidence="14">
    <location>
        <begin position="984"/>
        <end position="1008"/>
    </location>
</feature>
<dbReference type="GO" id="GO:0007166">
    <property type="term" value="P:cell surface receptor signaling pathway"/>
    <property type="evidence" value="ECO:0007669"/>
    <property type="project" value="InterPro"/>
</dbReference>
<keyword evidence="5 15" id="KW-0732">Signal</keyword>
<dbReference type="FunFam" id="2.20.100.10:FF:000012">
    <property type="entry name" value="Adhesion G protein-coupled receptor B2"/>
    <property type="match status" value="1"/>
</dbReference>
<evidence type="ECO:0000259" key="17">
    <source>
        <dbReference type="PROSITE" id="PS50227"/>
    </source>
</evidence>
<dbReference type="Pfam" id="PF00090">
    <property type="entry name" value="TSP_1"/>
    <property type="match status" value="2"/>
</dbReference>
<dbReference type="InterPro" id="IPR001879">
    <property type="entry name" value="GPCR_2_extracellular_dom"/>
</dbReference>
<dbReference type="GO" id="GO:0098794">
    <property type="term" value="C:postsynapse"/>
    <property type="evidence" value="ECO:0007669"/>
    <property type="project" value="TreeGrafter"/>
</dbReference>
<dbReference type="GO" id="GO:0016322">
    <property type="term" value="P:neuron remodeling"/>
    <property type="evidence" value="ECO:0007669"/>
    <property type="project" value="TreeGrafter"/>
</dbReference>
<dbReference type="Pfam" id="PF02793">
    <property type="entry name" value="HRM"/>
    <property type="match status" value="1"/>
</dbReference>
<dbReference type="InterPro" id="IPR043838">
    <property type="entry name" value="AGRB_N"/>
</dbReference>
<feature type="domain" description="GAIN-B" evidence="16">
    <location>
        <begin position="546"/>
        <end position="721"/>
    </location>
</feature>
<feature type="transmembrane region" description="Helical" evidence="14">
    <location>
        <begin position="789"/>
        <end position="813"/>
    </location>
</feature>
<evidence type="ECO:0000256" key="2">
    <source>
        <dbReference type="ARBA" id="ARBA00022475"/>
    </source>
</evidence>
<dbReference type="InterPro" id="IPR000884">
    <property type="entry name" value="TSP1_rpt"/>
</dbReference>
<dbReference type="GO" id="GO:0007189">
    <property type="term" value="P:adenylate cyclase-activating G protein-coupled receptor signaling pathway"/>
    <property type="evidence" value="ECO:0007669"/>
    <property type="project" value="TreeGrafter"/>
</dbReference>
<evidence type="ECO:0000256" key="12">
    <source>
        <dbReference type="ARBA" id="ARBA00023180"/>
    </source>
</evidence>
<reference evidence="19 20" key="1">
    <citation type="journal article" date="2011" name="Genome Biol. Evol.">
        <title>Integration of the genetic map and genome assembly of fugu facilitates insights into distinct features of genome evolution in teleosts and mammals.</title>
        <authorList>
            <person name="Kai W."/>
            <person name="Kikuchi K."/>
            <person name="Tohari S."/>
            <person name="Chew A.K."/>
            <person name="Tay A."/>
            <person name="Fujiwara A."/>
            <person name="Hosoya S."/>
            <person name="Suetake H."/>
            <person name="Naruse K."/>
            <person name="Brenner S."/>
            <person name="Suzuki Y."/>
            <person name="Venkatesh B."/>
        </authorList>
    </citation>
    <scope>NUCLEOTIDE SEQUENCE [LARGE SCALE GENOMIC DNA]</scope>
</reference>
<dbReference type="InterPro" id="IPR046338">
    <property type="entry name" value="GAIN_dom_sf"/>
</dbReference>
<organism evidence="19 20">
    <name type="scientific">Takifugu rubripes</name>
    <name type="common">Japanese pufferfish</name>
    <name type="synonym">Fugu rubripes</name>
    <dbReference type="NCBI Taxonomy" id="31033"/>
    <lineage>
        <taxon>Eukaryota</taxon>
        <taxon>Metazoa</taxon>
        <taxon>Chordata</taxon>
        <taxon>Craniata</taxon>
        <taxon>Vertebrata</taxon>
        <taxon>Euteleostomi</taxon>
        <taxon>Actinopterygii</taxon>
        <taxon>Neopterygii</taxon>
        <taxon>Teleostei</taxon>
        <taxon>Neoteleostei</taxon>
        <taxon>Acanthomorphata</taxon>
        <taxon>Eupercaria</taxon>
        <taxon>Tetraodontiformes</taxon>
        <taxon>Tetradontoidea</taxon>
        <taxon>Tetraodontidae</taxon>
        <taxon>Takifugu</taxon>
    </lineage>
</organism>
<sequence length="1392" mass="155709">MKAVRNLLIYIFSTYLLVMFGLTGAQDYWCSTLVKGVIYGSYSVTEMFPKNYTNCTWTLENPDPTKYSIYLKLYKQDLSCSEYSLLAYQFDHYSHEKISELLKVNESIVYLCDTKNIYVFLLYDKNFVQLRRVFPYDYNGLTPQKLDEEEKSIVEFLVLNKATPSQFGCQVLCTWLENCLKLEKGTVETCGIVYTKCTCPQHLGDGESESMLMLNNVVLPLNPQTEGCLSPQLQGGQICNLSAEVKRPPKEVDGQWQEWSSWSDCSVTCANGTQQRTRQCSAAAHGGSECRGHWAESRECHNPDCTANGQWNPWGPWSGCSKSCDGGWQRRARVCQGAAVTGQQCDGTGEEVRKCSDQRCPAPYEICPEDYAVSMVWRRTPSGELAFNRCPPNATGTTSRRCSLDHRGMAFWEQPSYARCITNEFRYLQQSVQGHLAKGQRMLAGDGMSQVTKNLLDLTQRRNFYAGDLLSSVEILRNVTETFKRASYEPSSDDVQNFFQIISNLLEEENKEKWDDAQKIYPGAVELMQVIEDFIHIVGLGMKDFHNAYLMTGNLVASIQRLPAVSVMTDINFPMKGRKGMVDWARNSEDKVVIPKGLFVSQSADMEGSPVFILGTVLYKTLGLMLPSPKNHTVVNSKVIAVTVRPEPKATESQLEIELAHNTNGTMGPYCALWDSTIMNDSWGAWSTKGCKTVLTDASHTKCLCDRVSTFAILAQQPREITMEYSGVPSVTLIVGCGLSCLALITLAVIYAVLWRYIRSERSIILLNFCLSIVCSNILILVGQTQTHNAGVCVMTTAFLHFFFLASFCWVLTEAWQSYMAVTGKVRTRLIRKRFLCLGWGLPALVVAVSMGFTKTKGYGTPLYCWLSLEGGLLYAFVGPAAAVVLVNMVIGILVFNKLVSRDGILDKKLKHRAGYDSTSLQMSEPHTGLTLKCAKCGVVSTTALSATTASNAMASLWSSCVVLPLLALTWMSAVLAMTDKRSILFQILFAVFDSLQGFVIVMVHCILRREVQDAFRCRLRNCQDPIGGDATGTFPNGHAQIMTDFEKDVDIACRSALHKDMGSCRAATITGTLSRISLNDEEEEKAPEGLNYSTLPGNIMSKVIIQQPSALHLPMGVGDLKEQCMADGNADMRRTVYLCTDDTMRQSEHDMMGRDMEGHPVAAQMMETDYIVMPRASAAAVSGSCNTSTLLKDDSKMNITMDTLQHERLMHCKMSPDFSLGPSGMDHMNVNLEQHYPSAPEQMQNLPFEPRTAVKNFLAEMEESAGLSRSETGSTISMSSLERRKSRYSDLDFEKVMHTRKRHMELFQELNQKFQTLDRFRDIPNMGTMDKAMPNKNPWESYNPACEYQNYATMNVLQSDAKDSLEMTPAEWEKCVNLPLDVQEGDFQTEV</sequence>
<evidence type="ECO:0000256" key="9">
    <source>
        <dbReference type="ARBA" id="ARBA00023136"/>
    </source>
</evidence>
<evidence type="ECO:0000256" key="8">
    <source>
        <dbReference type="ARBA" id="ARBA00023040"/>
    </source>
</evidence>
<comment type="subcellular location">
    <subcellularLocation>
        <location evidence="1">Cell membrane</location>
        <topology evidence="1">Multi-pass membrane protein</topology>
    </subcellularLocation>
</comment>
<keyword evidence="7 14" id="KW-1133">Transmembrane helix</keyword>
<evidence type="ECO:0000256" key="1">
    <source>
        <dbReference type="ARBA" id="ARBA00004651"/>
    </source>
</evidence>
<dbReference type="SUPFAM" id="SSF82895">
    <property type="entry name" value="TSP-1 type 1 repeat"/>
    <property type="match status" value="2"/>
</dbReference>
<name>A0A674PNI2_TAKRU</name>
<dbReference type="Gene3D" id="2.60.220.50">
    <property type="match status" value="1"/>
</dbReference>
<feature type="transmembrane region" description="Helical" evidence="14">
    <location>
        <begin position="957"/>
        <end position="978"/>
    </location>
</feature>
<dbReference type="InterPro" id="IPR000832">
    <property type="entry name" value="GPCR_2_secretin-like"/>
</dbReference>
<feature type="transmembrane region" description="Helical" evidence="14">
    <location>
        <begin position="731"/>
        <end position="753"/>
    </location>
</feature>
<dbReference type="InterPro" id="IPR017983">
    <property type="entry name" value="GPCR_2_secretin-like_CS"/>
</dbReference>
<dbReference type="PROSITE" id="PS50261">
    <property type="entry name" value="G_PROTEIN_RECEP_F2_4"/>
    <property type="match status" value="1"/>
</dbReference>
<keyword evidence="20" id="KW-1185">Reference proteome</keyword>
<dbReference type="PRINTS" id="PR01694">
    <property type="entry name" value="BAIPRECURSOR"/>
</dbReference>
<dbReference type="SMART" id="SM00008">
    <property type="entry name" value="HormR"/>
    <property type="match status" value="1"/>
</dbReference>
<dbReference type="Gene3D" id="2.20.100.10">
    <property type="entry name" value="Thrombospondin type-1 (TSP1) repeat"/>
    <property type="match status" value="2"/>
</dbReference>
<feature type="domain" description="G-protein coupled receptors family 2 profile 2" evidence="18">
    <location>
        <begin position="729"/>
        <end position="1009"/>
    </location>
</feature>